<organism evidence="1 2">
    <name type="scientific">Paramuricea clavata</name>
    <name type="common">Red gorgonian</name>
    <name type="synonym">Violescent sea-whip</name>
    <dbReference type="NCBI Taxonomy" id="317549"/>
    <lineage>
        <taxon>Eukaryota</taxon>
        <taxon>Metazoa</taxon>
        <taxon>Cnidaria</taxon>
        <taxon>Anthozoa</taxon>
        <taxon>Octocorallia</taxon>
        <taxon>Malacalcyonacea</taxon>
        <taxon>Plexauridae</taxon>
        <taxon>Paramuricea</taxon>
    </lineage>
</organism>
<name>A0A6S7JPA2_PARCT</name>
<proteinExistence type="predicted"/>
<gene>
    <name evidence="1" type="ORF">PACLA_8A077886</name>
</gene>
<sequence length="130" mass="14609">LAKVYDPLGLVLSTTLPGKLLYREMCEANLVWDGEFPETLTKRWKEWYEQFPERYTVPRTLAPNQQSIVSVSLHGFGDASKDGVDAAVPAVIEQENGTTQGLVCSKSSSRRGTSRSHGWSSCQDMWLQTW</sequence>
<dbReference type="OrthoDB" id="6628302at2759"/>
<dbReference type="AlphaFoldDB" id="A0A6S7JPA2"/>
<evidence type="ECO:0000313" key="2">
    <source>
        <dbReference type="Proteomes" id="UP001152795"/>
    </source>
</evidence>
<dbReference type="InterPro" id="IPR008042">
    <property type="entry name" value="Retrotrans_Pao"/>
</dbReference>
<feature type="non-terminal residue" evidence="1">
    <location>
        <position position="1"/>
    </location>
</feature>
<dbReference type="EMBL" id="CACRXK020007545">
    <property type="protein sequence ID" value="CAB4012528.1"/>
    <property type="molecule type" value="Genomic_DNA"/>
</dbReference>
<dbReference type="PANTHER" id="PTHR47331">
    <property type="entry name" value="PHD-TYPE DOMAIN-CONTAINING PROTEIN"/>
    <property type="match status" value="1"/>
</dbReference>
<dbReference type="Pfam" id="PF05380">
    <property type="entry name" value="Peptidase_A17"/>
    <property type="match status" value="1"/>
</dbReference>
<accession>A0A6S7JPA2</accession>
<evidence type="ECO:0000313" key="1">
    <source>
        <dbReference type="EMBL" id="CAB4012528.1"/>
    </source>
</evidence>
<keyword evidence="2" id="KW-1185">Reference proteome</keyword>
<comment type="caution">
    <text evidence="1">The sequence shown here is derived from an EMBL/GenBank/DDBJ whole genome shotgun (WGS) entry which is preliminary data.</text>
</comment>
<protein>
    <submittedName>
        <fullName evidence="1">Uncharacterized protein</fullName>
    </submittedName>
</protein>
<reference evidence="1" key="1">
    <citation type="submission" date="2020-04" db="EMBL/GenBank/DDBJ databases">
        <authorList>
            <person name="Alioto T."/>
            <person name="Alioto T."/>
            <person name="Gomez Garrido J."/>
        </authorList>
    </citation>
    <scope>NUCLEOTIDE SEQUENCE</scope>
    <source>
        <strain evidence="1">A484AB</strain>
    </source>
</reference>
<dbReference type="Proteomes" id="UP001152795">
    <property type="component" value="Unassembled WGS sequence"/>
</dbReference>
<dbReference type="PANTHER" id="PTHR47331:SF1">
    <property type="entry name" value="GAG-LIKE PROTEIN"/>
    <property type="match status" value="1"/>
</dbReference>